<evidence type="ECO:0000313" key="2">
    <source>
        <dbReference type="EMBL" id="XDP99329.1"/>
    </source>
</evidence>
<dbReference type="Pfam" id="PF19054">
    <property type="entry name" value="DUF5753"/>
    <property type="match status" value="1"/>
</dbReference>
<dbReference type="EMBL" id="CP163431">
    <property type="protein sequence ID" value="XDP99329.1"/>
    <property type="molecule type" value="Genomic_DNA"/>
</dbReference>
<dbReference type="PROSITE" id="PS50943">
    <property type="entry name" value="HTH_CROC1"/>
    <property type="match status" value="1"/>
</dbReference>
<dbReference type="InterPro" id="IPR043917">
    <property type="entry name" value="DUF5753"/>
</dbReference>
<protein>
    <submittedName>
        <fullName evidence="2">Helix-turn-helix domain-containing protein</fullName>
    </submittedName>
</protein>
<dbReference type="CDD" id="cd00093">
    <property type="entry name" value="HTH_XRE"/>
    <property type="match status" value="1"/>
</dbReference>
<dbReference type="SUPFAM" id="SSF47413">
    <property type="entry name" value="lambda repressor-like DNA-binding domains"/>
    <property type="match status" value="1"/>
</dbReference>
<gene>
    <name evidence="2" type="ORF">AB5J58_03650</name>
</gene>
<feature type="domain" description="HTH cro/C1-type" evidence="1">
    <location>
        <begin position="24"/>
        <end position="76"/>
    </location>
</feature>
<dbReference type="RefSeq" id="WP_369186469.1">
    <property type="nucleotide sequence ID" value="NZ_CP163431.1"/>
</dbReference>
<dbReference type="Pfam" id="PF13560">
    <property type="entry name" value="HTH_31"/>
    <property type="match status" value="1"/>
</dbReference>
<sequence>MSVSSAPLSSEQDARRKIARQLGQLRRDAGLTGYELASRCGWSQSKVSRIEAGRTRPSDRDLAEWCQACDRPEDAADLIEAARTADSMYREWKQIFRHGVSAGQKNVDLYQAANRIRYYVSNMVPGLLQTREYAEALLSTIADFTKVPNDAPRAARARIERSKVLYDRSKTFSFVLEEAVLYHRYGSVDVMLDQLDRLRMAASLRNVSLGIIPMPSVRNMWTLEGFVFFGDSRVNVETLTAWVAITRPSELSMYAEAFDELHRMAVYGADARHLIAKAEEAHTARSA</sequence>
<proteinExistence type="predicted"/>
<dbReference type="GO" id="GO:0003677">
    <property type="term" value="F:DNA binding"/>
    <property type="evidence" value="ECO:0007669"/>
    <property type="project" value="InterPro"/>
</dbReference>
<dbReference type="InterPro" id="IPR001387">
    <property type="entry name" value="Cro/C1-type_HTH"/>
</dbReference>
<reference evidence="2" key="1">
    <citation type="submission" date="2024-07" db="EMBL/GenBank/DDBJ databases">
        <authorList>
            <person name="Yu S.T."/>
        </authorList>
    </citation>
    <scope>NUCLEOTIDE SEQUENCE</scope>
    <source>
        <strain evidence="2">R08</strain>
    </source>
</reference>
<name>A0AB39M0D2_9ACTN</name>
<accession>A0AB39M0D2</accession>
<dbReference type="AlphaFoldDB" id="A0AB39M0D2"/>
<dbReference type="InterPro" id="IPR010982">
    <property type="entry name" value="Lambda_DNA-bd_dom_sf"/>
</dbReference>
<dbReference type="Gene3D" id="1.10.260.40">
    <property type="entry name" value="lambda repressor-like DNA-binding domains"/>
    <property type="match status" value="1"/>
</dbReference>
<dbReference type="SMART" id="SM00530">
    <property type="entry name" value="HTH_XRE"/>
    <property type="match status" value="1"/>
</dbReference>
<organism evidence="2">
    <name type="scientific">Streptomyces sp. R08</name>
    <dbReference type="NCBI Taxonomy" id="3238624"/>
    <lineage>
        <taxon>Bacteria</taxon>
        <taxon>Bacillati</taxon>
        <taxon>Actinomycetota</taxon>
        <taxon>Actinomycetes</taxon>
        <taxon>Kitasatosporales</taxon>
        <taxon>Streptomycetaceae</taxon>
        <taxon>Streptomyces</taxon>
    </lineage>
</organism>
<evidence type="ECO:0000259" key="1">
    <source>
        <dbReference type="PROSITE" id="PS50943"/>
    </source>
</evidence>